<feature type="transmembrane region" description="Helical" evidence="1">
    <location>
        <begin position="211"/>
        <end position="237"/>
    </location>
</feature>
<keyword evidence="1" id="KW-0472">Membrane</keyword>
<sequence length="283" mass="30661">MVAGMLTMTSLDLVALAAVVLIGLPHGALDGAIAMHLGYANKILNFISFIVLYVLMAGLVVALWIVMPAPCLLAFLIISMIHFGSGDARHGTGWMRGAEIMAHGGLVVAGISQMHRTEVDVVFGYLVGGDTTFVWSGLDIITVFVGVSIIVFVSQALWFRKWRSTAVELALLATLFAVVPPLVGFAVYFCLVHSARHVAGIVSNLRRYMSVASLCVQTLAFTLASWLAGVAAVWWLADMTNPEPTVLRVIFIGLAALTVPHMILVDGFYRRSSKSLKRRFISR</sequence>
<dbReference type="AlphaFoldDB" id="Q4JMK3"/>
<comment type="cofactor">
    <cofactor evidence="1">
        <name>Fe(2+)</name>
        <dbReference type="ChEBI" id="CHEBI:29033"/>
    </cofactor>
</comment>
<protein>
    <recommendedName>
        <fullName evidence="1">Probable beta-carotene 15,15'-dioxygenase</fullName>
        <ecNumber evidence="1">1.13.11.63</ecNumber>
    </recommendedName>
</protein>
<dbReference type="NCBIfam" id="TIGR03753">
    <property type="entry name" value="blh_monoox"/>
    <property type="match status" value="1"/>
</dbReference>
<keyword evidence="1" id="KW-0479">Metal-binding</keyword>
<feature type="transmembrane region" description="Helical" evidence="1">
    <location>
        <begin position="249"/>
        <end position="269"/>
    </location>
</feature>
<keyword evidence="1" id="KW-1133">Transmembrane helix</keyword>
<dbReference type="EC" id="1.13.11.63" evidence="1"/>
<dbReference type="GO" id="GO:0003834">
    <property type="term" value="F:beta-carotene 15,15'-dioxygenase activity"/>
    <property type="evidence" value="ECO:0007669"/>
    <property type="project" value="UniProtKB-EC"/>
</dbReference>
<evidence type="ECO:0000256" key="1">
    <source>
        <dbReference type="HAMAP-Rule" id="MF_02093"/>
    </source>
</evidence>
<feature type="transmembrane region" description="Helical" evidence="1">
    <location>
        <begin position="133"/>
        <end position="157"/>
    </location>
</feature>
<organism evidence="2">
    <name type="scientific">uncultured bacterium BAC17H8</name>
    <dbReference type="NCBI Taxonomy" id="332980"/>
    <lineage>
        <taxon>Bacteria</taxon>
        <taxon>environmental samples</taxon>
    </lineage>
</organism>
<dbReference type="HAMAP" id="MF_02093">
    <property type="entry name" value="Beta_carotene_diox"/>
    <property type="match status" value="1"/>
</dbReference>
<keyword evidence="1 2" id="KW-0223">Dioxygenase</keyword>
<name>Q4JMK3_9BACT</name>
<keyword evidence="1" id="KW-1003">Cell membrane</keyword>
<comment type="caution">
    <text evidence="1">Lacks conserved residue(s) required for the propagation of feature annotation.</text>
</comment>
<feature type="transmembrane region" description="Helical" evidence="1">
    <location>
        <begin position="169"/>
        <end position="191"/>
    </location>
</feature>
<feature type="binding site" evidence="1">
    <location>
        <position position="82"/>
    </location>
    <ligand>
        <name>Fe cation</name>
        <dbReference type="ChEBI" id="CHEBI:24875"/>
    </ligand>
</feature>
<dbReference type="Pfam" id="PF15461">
    <property type="entry name" value="BCD"/>
    <property type="match status" value="1"/>
</dbReference>
<dbReference type="GO" id="GO:0016121">
    <property type="term" value="P:carotene catabolic process"/>
    <property type="evidence" value="ECO:0007669"/>
    <property type="project" value="UniProtKB-UniRule"/>
</dbReference>
<evidence type="ECO:0000313" key="2">
    <source>
        <dbReference type="EMBL" id="AAY87310.1"/>
    </source>
</evidence>
<comment type="similarity">
    <text evidence="1">Belongs to the Brp/Blh beta-carotene diooxygenase family.</text>
</comment>
<dbReference type="InterPro" id="IPR022270">
    <property type="entry name" value="Blh_diox"/>
</dbReference>
<feature type="transmembrane region" description="Helical" evidence="1">
    <location>
        <begin position="46"/>
        <end position="79"/>
    </location>
</feature>
<accession>Q4JMK3</accession>
<feature type="binding site" evidence="1">
    <location>
        <position position="197"/>
    </location>
    <ligand>
        <name>Fe cation</name>
        <dbReference type="ChEBI" id="CHEBI:24875"/>
    </ligand>
</feature>
<feature type="binding site" evidence="1">
    <location>
        <position position="26"/>
    </location>
    <ligand>
        <name>Fe cation</name>
        <dbReference type="ChEBI" id="CHEBI:24875"/>
    </ligand>
</feature>
<keyword evidence="1" id="KW-0560">Oxidoreductase</keyword>
<dbReference type="GO" id="GO:0005506">
    <property type="term" value="F:iron ion binding"/>
    <property type="evidence" value="ECO:0007669"/>
    <property type="project" value="UniProtKB-UniRule"/>
</dbReference>
<feature type="binding site" evidence="1">
    <location>
        <position position="193"/>
    </location>
    <ligand>
        <name>Fe cation</name>
        <dbReference type="ChEBI" id="CHEBI:24875"/>
    </ligand>
</feature>
<proteinExistence type="inferred from homology"/>
<comment type="catalytic activity">
    <reaction evidence="1">
        <text>all-trans-beta-carotene + O2 = 2 all-trans-retinal</text>
        <dbReference type="Rhea" id="RHEA:32887"/>
        <dbReference type="ChEBI" id="CHEBI:15379"/>
        <dbReference type="ChEBI" id="CHEBI:17579"/>
        <dbReference type="ChEBI" id="CHEBI:17898"/>
        <dbReference type="EC" id="1.13.11.63"/>
    </reaction>
</comment>
<dbReference type="GO" id="GO:0005886">
    <property type="term" value="C:plasma membrane"/>
    <property type="evidence" value="ECO:0007669"/>
    <property type="project" value="UniProtKB-SubCell"/>
</dbReference>
<dbReference type="GO" id="GO:0010436">
    <property type="term" value="F:carotenoid dioxygenase activity"/>
    <property type="evidence" value="ECO:0007669"/>
    <property type="project" value="UniProtKB-UniRule"/>
</dbReference>
<keyword evidence="1" id="KW-0812">Transmembrane</keyword>
<comment type="subcellular location">
    <subcellularLocation>
        <location evidence="1">Cell membrane</location>
        <topology evidence="1">Multi-pass membrane protein</topology>
    </subcellularLocation>
</comment>
<reference evidence="2" key="1">
    <citation type="journal article" date="2005" name="PLoS Biol.">
        <title>New insights into metabolic properties of marine bacteria encoding proteorhodopsins.</title>
        <authorList>
            <person name="Sabehi G."/>
            <person name="Loy A."/>
            <person name="Jung K.H."/>
            <person name="Partha R."/>
            <person name="Spudich J.L."/>
            <person name="Isaacson T."/>
            <person name="Hirschberg J."/>
            <person name="Wagner M."/>
            <person name="Beja O."/>
        </authorList>
    </citation>
    <scope>NUCLEOTIDE SEQUENCE</scope>
</reference>
<gene>
    <name evidence="2" type="primary">blh</name>
</gene>
<keyword evidence="1" id="KW-0408">Iron</keyword>
<comment type="function">
    <text evidence="1">Catalyzes the cleavage of beta-carotene at its central double bond (15,15') to yield two molecules of all-trans-retinal.</text>
</comment>
<dbReference type="EMBL" id="DQ068068">
    <property type="protein sequence ID" value="AAY87310.1"/>
    <property type="molecule type" value="Genomic_DNA"/>
</dbReference>